<keyword evidence="5" id="KW-1185">Reference proteome</keyword>
<organism evidence="4 5">
    <name type="scientific">Atta colombica</name>
    <dbReference type="NCBI Taxonomy" id="520822"/>
    <lineage>
        <taxon>Eukaryota</taxon>
        <taxon>Metazoa</taxon>
        <taxon>Ecdysozoa</taxon>
        <taxon>Arthropoda</taxon>
        <taxon>Hexapoda</taxon>
        <taxon>Insecta</taxon>
        <taxon>Pterygota</taxon>
        <taxon>Neoptera</taxon>
        <taxon>Endopterygota</taxon>
        <taxon>Hymenoptera</taxon>
        <taxon>Apocrita</taxon>
        <taxon>Aculeata</taxon>
        <taxon>Formicoidea</taxon>
        <taxon>Formicidae</taxon>
        <taxon>Myrmicinae</taxon>
        <taxon>Atta</taxon>
    </lineage>
</organism>
<reference evidence="4 5" key="1">
    <citation type="submission" date="2015-09" db="EMBL/GenBank/DDBJ databases">
        <title>Atta colombica WGS genome.</title>
        <authorList>
            <person name="Nygaard S."/>
            <person name="Hu H."/>
            <person name="Boomsma J."/>
            <person name="Zhang G."/>
        </authorList>
    </citation>
    <scope>NUCLEOTIDE SEQUENCE [LARGE SCALE GENOMIC DNA]</scope>
    <source>
        <strain evidence="4">Treedump-2</strain>
        <tissue evidence="4">Whole body</tissue>
    </source>
</reference>
<dbReference type="GO" id="GO:0008270">
    <property type="term" value="F:zinc ion binding"/>
    <property type="evidence" value="ECO:0007669"/>
    <property type="project" value="InterPro"/>
</dbReference>
<dbReference type="SUPFAM" id="SSF51069">
    <property type="entry name" value="Carbonic anhydrase"/>
    <property type="match status" value="1"/>
</dbReference>
<feature type="domain" description="Alpha-carbonic anhydrase" evidence="3">
    <location>
        <begin position="386"/>
        <end position="660"/>
    </location>
</feature>
<feature type="compositionally biased region" description="Basic and acidic residues" evidence="2">
    <location>
        <begin position="123"/>
        <end position="144"/>
    </location>
</feature>
<proteinExistence type="inferred from homology"/>
<dbReference type="SMART" id="SM01057">
    <property type="entry name" value="Carb_anhydrase"/>
    <property type="match status" value="1"/>
</dbReference>
<dbReference type="InterPro" id="IPR036398">
    <property type="entry name" value="CA_dom_sf"/>
</dbReference>
<feature type="compositionally biased region" description="Polar residues" evidence="2">
    <location>
        <begin position="265"/>
        <end position="281"/>
    </location>
</feature>
<gene>
    <name evidence="4" type="ORF">ALC53_06076</name>
</gene>
<dbReference type="GO" id="GO:0004089">
    <property type="term" value="F:carbonate dehydratase activity"/>
    <property type="evidence" value="ECO:0007669"/>
    <property type="project" value="InterPro"/>
</dbReference>
<dbReference type="InterPro" id="IPR023561">
    <property type="entry name" value="Carbonic_anhydrase_a-class"/>
</dbReference>
<evidence type="ECO:0000259" key="3">
    <source>
        <dbReference type="PROSITE" id="PS51144"/>
    </source>
</evidence>
<feature type="region of interest" description="Disordered" evidence="2">
    <location>
        <begin position="264"/>
        <end position="336"/>
    </location>
</feature>
<dbReference type="GO" id="GO:0006730">
    <property type="term" value="P:one-carbon metabolic process"/>
    <property type="evidence" value="ECO:0007669"/>
    <property type="project" value="TreeGrafter"/>
</dbReference>
<dbReference type="Pfam" id="PF00194">
    <property type="entry name" value="Carb_anhydrase"/>
    <property type="match status" value="1"/>
</dbReference>
<evidence type="ECO:0000313" key="4">
    <source>
        <dbReference type="EMBL" id="KYM83345.1"/>
    </source>
</evidence>
<dbReference type="Gene3D" id="3.10.200.10">
    <property type="entry name" value="Alpha carbonic anhydrase"/>
    <property type="match status" value="1"/>
</dbReference>
<dbReference type="PANTHER" id="PTHR18952:SF208">
    <property type="entry name" value="CARBONIC ANHYDRASE XA-RELATED"/>
    <property type="match status" value="1"/>
</dbReference>
<evidence type="ECO:0000256" key="2">
    <source>
        <dbReference type="SAM" id="MobiDB-lite"/>
    </source>
</evidence>
<protein>
    <submittedName>
        <fullName evidence="4">Carbonic anhydrase-related protein 10</fullName>
    </submittedName>
</protein>
<comment type="similarity">
    <text evidence="1">Belongs to the alpha-carbonic anhydrase family.</text>
</comment>
<evidence type="ECO:0000256" key="1">
    <source>
        <dbReference type="ARBA" id="ARBA00010718"/>
    </source>
</evidence>
<feature type="compositionally biased region" description="Basic and acidic residues" evidence="2">
    <location>
        <begin position="284"/>
        <end position="312"/>
    </location>
</feature>
<sequence length="767" mass="86818">MEKDTGKKMAARGEGLEVARETWGIAEVFSVFTYKGLNVGRGMLGWTGLPVNCISTFVVVQEISRRDGISLPISPMDSINSWHTSPESGSNPGIDRPNARYNSALWLRAASLEKKRNANPMAEEGRGVKTREREREREKGEGGIRSKIFRPSIPRARLLPKERNQPTPFEANRSIRRNSSRLARDSFMTERRKRERLHFPGALFPSCFHSSCSDSCQQWLECANVLTTRNDDDGGCERADERANVRARHKNLILRVRTRRCGGRTSANVASELSGQSGQSGTRRRNEYEIDRARERVMKEGKGKERSSRAPGRESANLPRRVRRHRPPAASSSKRTPACVARVVVAAVDGEIGGRSGAPAEKEEEEEKKDVVFFVVHESTPVSWEEWWTYDGISGPAFWGLINPEWWLCNKGRRQSPVNLDPNQLLFDPNLQPLHLDKHRINGVLANTGHSVVFAVENDTRHPVNISGGPLSYRYQFHEIHLHFGADDRIGSEHTVDGHAFPAEEKNFFNLESLNTFKAFFSRVGDLSNPELRTFTQQLDKIKYGGQAMEIKRFGVRELLPDTKHYMTYDGSTTMPACHETTTWIILNKPIYITKQQASIAATDSYKMHAHVPRTRAFARRELHALRQLMQGDEKQPNAPLANNFRPPQPLHHRPVRTNIDFNVQGPKNCPTMNKDIYYKAIQRENRFLFEVAAPAPVRPLSAFNGFRAVAPLSLHVLVTDPTEDSDDETISVQSLSHLSRNPAEIKFDQSDLCGCLLSSRLCRYRD</sequence>
<feature type="region of interest" description="Disordered" evidence="2">
    <location>
        <begin position="116"/>
        <end position="188"/>
    </location>
</feature>
<dbReference type="InterPro" id="IPR001148">
    <property type="entry name" value="CA_dom"/>
</dbReference>
<name>A0A195BFI7_9HYME</name>
<dbReference type="PROSITE" id="PS51144">
    <property type="entry name" value="ALPHA_CA_2"/>
    <property type="match status" value="1"/>
</dbReference>
<accession>A0A195BFI7</accession>
<dbReference type="EMBL" id="KQ976490">
    <property type="protein sequence ID" value="KYM83345.1"/>
    <property type="molecule type" value="Genomic_DNA"/>
</dbReference>
<dbReference type="PANTHER" id="PTHR18952">
    <property type="entry name" value="CARBONIC ANHYDRASE"/>
    <property type="match status" value="1"/>
</dbReference>
<dbReference type="Proteomes" id="UP000078540">
    <property type="component" value="Unassembled WGS sequence"/>
</dbReference>
<dbReference type="AlphaFoldDB" id="A0A195BFI7"/>
<dbReference type="STRING" id="520822.A0A195BFI7"/>
<evidence type="ECO:0000313" key="5">
    <source>
        <dbReference type="Proteomes" id="UP000078540"/>
    </source>
</evidence>